<comment type="caution">
    <text evidence="1">The sequence shown here is derived from an EMBL/GenBank/DDBJ whole genome shotgun (WGS) entry which is preliminary data.</text>
</comment>
<protein>
    <submittedName>
        <fullName evidence="1">Uncharacterized protein</fullName>
    </submittedName>
</protein>
<dbReference type="EMBL" id="BDGG01000002">
    <property type="protein sequence ID" value="GAU92848.1"/>
    <property type="molecule type" value="Genomic_DNA"/>
</dbReference>
<proteinExistence type="predicted"/>
<organism evidence="1 2">
    <name type="scientific">Ramazzottius varieornatus</name>
    <name type="common">Water bear</name>
    <name type="synonym">Tardigrade</name>
    <dbReference type="NCBI Taxonomy" id="947166"/>
    <lineage>
        <taxon>Eukaryota</taxon>
        <taxon>Metazoa</taxon>
        <taxon>Ecdysozoa</taxon>
        <taxon>Tardigrada</taxon>
        <taxon>Eutardigrada</taxon>
        <taxon>Parachela</taxon>
        <taxon>Hypsibioidea</taxon>
        <taxon>Ramazzottiidae</taxon>
        <taxon>Ramazzottius</taxon>
    </lineage>
</organism>
<keyword evidence="2" id="KW-1185">Reference proteome</keyword>
<name>A0A1D1V312_RAMVA</name>
<evidence type="ECO:0000313" key="1">
    <source>
        <dbReference type="EMBL" id="GAU92848.1"/>
    </source>
</evidence>
<evidence type="ECO:0000313" key="2">
    <source>
        <dbReference type="Proteomes" id="UP000186922"/>
    </source>
</evidence>
<reference evidence="1 2" key="1">
    <citation type="journal article" date="2016" name="Nat. Commun.">
        <title>Extremotolerant tardigrade genome and improved radiotolerance of human cultured cells by tardigrade-unique protein.</title>
        <authorList>
            <person name="Hashimoto T."/>
            <person name="Horikawa D.D."/>
            <person name="Saito Y."/>
            <person name="Kuwahara H."/>
            <person name="Kozuka-Hata H."/>
            <person name="Shin-I T."/>
            <person name="Minakuchi Y."/>
            <person name="Ohishi K."/>
            <person name="Motoyama A."/>
            <person name="Aizu T."/>
            <person name="Enomoto A."/>
            <person name="Kondo K."/>
            <person name="Tanaka S."/>
            <person name="Hara Y."/>
            <person name="Koshikawa S."/>
            <person name="Sagara H."/>
            <person name="Miura T."/>
            <person name="Yokobori S."/>
            <person name="Miyagawa K."/>
            <person name="Suzuki Y."/>
            <person name="Kubo T."/>
            <person name="Oyama M."/>
            <person name="Kohara Y."/>
            <person name="Fujiyama A."/>
            <person name="Arakawa K."/>
            <person name="Katayama T."/>
            <person name="Toyoda A."/>
            <person name="Kunieda T."/>
        </authorList>
    </citation>
    <scope>NUCLEOTIDE SEQUENCE [LARGE SCALE GENOMIC DNA]</scope>
    <source>
        <strain evidence="1 2">YOKOZUNA-1</strain>
    </source>
</reference>
<gene>
    <name evidence="1" type="primary">RvY_04875</name>
    <name evidence="1" type="synonym">RvY_04875.2</name>
    <name evidence="1" type="ORF">RvY_04875-2</name>
</gene>
<accession>A0A1D1V312</accession>
<sequence>MSSKAETVCSGRTHGKPGLFKWTTCFADLSFHGNLPAQAPLALSPNRLSDVQLCHDVFRTGVHLDAPWNRRYFKLYDNKQES</sequence>
<dbReference type="Proteomes" id="UP000186922">
    <property type="component" value="Unassembled WGS sequence"/>
</dbReference>
<dbReference type="AlphaFoldDB" id="A0A1D1V312"/>